<feature type="transmembrane region" description="Helical" evidence="1">
    <location>
        <begin position="303"/>
        <end position="328"/>
    </location>
</feature>
<dbReference type="OrthoDB" id="2448307at2759"/>
<dbReference type="Proteomes" id="UP000027586">
    <property type="component" value="Unassembled WGS sequence"/>
</dbReference>
<sequence>MSLLKQTPVFKSKDSIATLVLVSVEAILLSILEGLVVMNHLALVSNCNMDRKGQGIFIRRTCLAAVFSKYSSTMYAFGIRVAGHRYGIHDIYLETLIVDAPLSVYGGIQLQQHMILENVGCGLEELWAPKDTRWPDTIQGQREAITYYRSKMRPLEYSIIGLIPAFFLMLAFFAWRLRKEFAWDNYRAFSADIRVRHALIITSLLLTLLKLDFFFIFSFAAQLIPSQKLHYDETVSETVLVFVLGALGLSLAILAVYRESIHSMMAFILCGVFAVGYMIYRLVSISLSRDPVDDPYEFTRRFLIFTVTSAIVLISLTVLVATRCLWIYKQGLFLYTNRKHAWQHRVNINNQALDVIEPDNDEEDQPLDTTLLHETRK</sequence>
<keyword evidence="3" id="KW-1185">Reference proteome</keyword>
<keyword evidence="1" id="KW-1133">Transmembrane helix</keyword>
<evidence type="ECO:0000313" key="2">
    <source>
        <dbReference type="EMBL" id="CDH59659.1"/>
    </source>
</evidence>
<name>A0A068SBJ5_9FUNG</name>
<keyword evidence="1" id="KW-0472">Membrane</keyword>
<dbReference type="PANTHER" id="PTHR34391">
    <property type="entry name" value="UPF0658 GOLGI APPARATUS MEMBRANE PROTEIN C1952.10C-RELATED"/>
    <property type="match status" value="1"/>
</dbReference>
<evidence type="ECO:0000313" key="3">
    <source>
        <dbReference type="Proteomes" id="UP000027586"/>
    </source>
</evidence>
<feature type="transmembrane region" description="Helical" evidence="1">
    <location>
        <begin position="157"/>
        <end position="177"/>
    </location>
</feature>
<feature type="transmembrane region" description="Helical" evidence="1">
    <location>
        <begin position="198"/>
        <end position="219"/>
    </location>
</feature>
<accession>A0A068SBJ5</accession>
<dbReference type="PANTHER" id="PTHR34391:SF2">
    <property type="entry name" value="TRP C-TERMINAL DOMAIN-CONTAINING PROTEIN"/>
    <property type="match status" value="1"/>
</dbReference>
<protein>
    <submittedName>
        <fullName evidence="2">Uncharacterized protein</fullName>
    </submittedName>
</protein>
<dbReference type="AlphaFoldDB" id="A0A068SBJ5"/>
<dbReference type="InterPro" id="IPR040410">
    <property type="entry name" value="UPF0658_Golgi"/>
</dbReference>
<feature type="transmembrane region" description="Helical" evidence="1">
    <location>
        <begin position="239"/>
        <end position="257"/>
    </location>
</feature>
<reference evidence="2" key="1">
    <citation type="submission" date="2013-08" db="EMBL/GenBank/DDBJ databases">
        <title>Gene expansion shapes genome architecture in the human pathogen Lichtheimia corymbifera: an evolutionary genomics analysis in the ancient terrestrial Mucorales (Mucoromycotina).</title>
        <authorList>
            <person name="Schwartze V.U."/>
            <person name="Winter S."/>
            <person name="Shelest E."/>
            <person name="Marcet-Houben M."/>
            <person name="Horn F."/>
            <person name="Wehner S."/>
            <person name="Hoffmann K."/>
            <person name="Riege K."/>
            <person name="Sammeth M."/>
            <person name="Nowrousian M."/>
            <person name="Valiante V."/>
            <person name="Linde J."/>
            <person name="Jacobsen I.D."/>
            <person name="Marz M."/>
            <person name="Brakhage A.A."/>
            <person name="Gabaldon T."/>
            <person name="Bocker S."/>
            <person name="Voigt K."/>
        </authorList>
    </citation>
    <scope>NUCLEOTIDE SEQUENCE [LARGE SCALE GENOMIC DNA]</scope>
    <source>
        <strain evidence="2">FSU 9682</strain>
    </source>
</reference>
<keyword evidence="1" id="KW-0812">Transmembrane</keyword>
<dbReference type="EMBL" id="CBTN010000073">
    <property type="protein sequence ID" value="CDH59659.1"/>
    <property type="molecule type" value="Genomic_DNA"/>
</dbReference>
<proteinExistence type="predicted"/>
<dbReference type="VEuPathDB" id="FungiDB:LCOR_10466.1"/>
<evidence type="ECO:0000256" key="1">
    <source>
        <dbReference type="SAM" id="Phobius"/>
    </source>
</evidence>
<feature type="transmembrane region" description="Helical" evidence="1">
    <location>
        <begin position="57"/>
        <end position="77"/>
    </location>
</feature>
<gene>
    <name evidence="2" type="ORF">LCOR_10466.1</name>
</gene>
<dbReference type="GO" id="GO:0005794">
    <property type="term" value="C:Golgi apparatus"/>
    <property type="evidence" value="ECO:0007669"/>
    <property type="project" value="TreeGrafter"/>
</dbReference>
<feature type="transmembrane region" description="Helical" evidence="1">
    <location>
        <begin position="16"/>
        <end position="36"/>
    </location>
</feature>
<organism evidence="2 3">
    <name type="scientific">Lichtheimia corymbifera JMRC:FSU:9682</name>
    <dbReference type="NCBI Taxonomy" id="1263082"/>
    <lineage>
        <taxon>Eukaryota</taxon>
        <taxon>Fungi</taxon>
        <taxon>Fungi incertae sedis</taxon>
        <taxon>Mucoromycota</taxon>
        <taxon>Mucoromycotina</taxon>
        <taxon>Mucoromycetes</taxon>
        <taxon>Mucorales</taxon>
        <taxon>Lichtheimiaceae</taxon>
        <taxon>Lichtheimia</taxon>
    </lineage>
</organism>
<feature type="transmembrane region" description="Helical" evidence="1">
    <location>
        <begin position="264"/>
        <end position="283"/>
    </location>
</feature>
<comment type="caution">
    <text evidence="2">The sequence shown here is derived from an EMBL/GenBank/DDBJ whole genome shotgun (WGS) entry which is preliminary data.</text>
</comment>
<dbReference type="STRING" id="1263082.A0A068SBJ5"/>